<dbReference type="GO" id="GO:0009245">
    <property type="term" value="P:lipid A biosynthetic process"/>
    <property type="evidence" value="ECO:0007669"/>
    <property type="project" value="TreeGrafter"/>
</dbReference>
<comment type="subcellular location">
    <subcellularLocation>
        <location evidence="7">Cytoplasm</location>
    </subcellularLocation>
</comment>
<evidence type="ECO:0000256" key="1">
    <source>
        <dbReference type="ARBA" id="ARBA00022450"/>
    </source>
</evidence>
<keyword evidence="4 7" id="KW-0276">Fatty acid metabolism</keyword>
<dbReference type="EMBL" id="DVIR01000035">
    <property type="protein sequence ID" value="HIS24520.1"/>
    <property type="molecule type" value="Genomic_DNA"/>
</dbReference>
<organism evidence="9 10">
    <name type="scientific">Candidatus Faeciplasma gallinarum</name>
    <dbReference type="NCBI Taxonomy" id="2840799"/>
    <lineage>
        <taxon>Bacteria</taxon>
        <taxon>Bacillati</taxon>
        <taxon>Bacillota</taxon>
        <taxon>Clostridia</taxon>
        <taxon>Eubacteriales</taxon>
        <taxon>Oscillospiraceae</taxon>
        <taxon>Oscillospiraceae incertae sedis</taxon>
        <taxon>Candidatus Faeciplasma</taxon>
    </lineage>
</organism>
<comment type="caution">
    <text evidence="9">The sequence shown here is derived from an EMBL/GenBank/DDBJ whole genome shotgun (WGS) entry which is preliminary data.</text>
</comment>
<evidence type="ECO:0000256" key="7">
    <source>
        <dbReference type="HAMAP-Rule" id="MF_01217"/>
    </source>
</evidence>
<dbReference type="GO" id="GO:0016020">
    <property type="term" value="C:membrane"/>
    <property type="evidence" value="ECO:0007669"/>
    <property type="project" value="GOC"/>
</dbReference>
<comment type="pathway">
    <text evidence="7">Lipid metabolism; fatty acid biosynthesis.</text>
</comment>
<gene>
    <name evidence="7" type="primary">acpP</name>
    <name evidence="9" type="ORF">IAD01_03855</name>
</gene>
<dbReference type="AlphaFoldDB" id="A0A9D1ENY5"/>
<protein>
    <recommendedName>
        <fullName evidence="7">Acyl carrier protein</fullName>
        <shortName evidence="7">ACP</shortName>
    </recommendedName>
</protein>
<comment type="PTM">
    <text evidence="7">4'-phosphopantetheine is transferred from CoA to a specific serine of apo-ACP by AcpS. This modification is essential for activity because fatty acids are bound in thioester linkage to the sulfhydryl of the prosthetic group.</text>
</comment>
<keyword evidence="6 7" id="KW-0275">Fatty acid biosynthesis</keyword>
<dbReference type="GO" id="GO:0000035">
    <property type="term" value="F:acyl binding"/>
    <property type="evidence" value="ECO:0007669"/>
    <property type="project" value="TreeGrafter"/>
</dbReference>
<keyword evidence="5 7" id="KW-0443">Lipid metabolism</keyword>
<name>A0A9D1ENY5_9FIRM</name>
<dbReference type="InterPro" id="IPR006162">
    <property type="entry name" value="Ppantetheine_attach_site"/>
</dbReference>
<dbReference type="PANTHER" id="PTHR20863">
    <property type="entry name" value="ACYL CARRIER PROTEIN"/>
    <property type="match status" value="1"/>
</dbReference>
<dbReference type="SUPFAM" id="SSF47336">
    <property type="entry name" value="ACP-like"/>
    <property type="match status" value="1"/>
</dbReference>
<dbReference type="PROSITE" id="PS50075">
    <property type="entry name" value="CARRIER"/>
    <property type="match status" value="1"/>
</dbReference>
<reference evidence="9" key="1">
    <citation type="submission" date="2020-10" db="EMBL/GenBank/DDBJ databases">
        <authorList>
            <person name="Gilroy R."/>
        </authorList>
    </citation>
    <scope>NUCLEOTIDE SEQUENCE</scope>
    <source>
        <strain evidence="9">CHK157-1446</strain>
    </source>
</reference>
<keyword evidence="7" id="KW-0963">Cytoplasm</keyword>
<keyword evidence="3 7" id="KW-0597">Phosphoprotein</keyword>
<dbReference type="PROSITE" id="PS00012">
    <property type="entry name" value="PHOSPHOPANTETHEINE"/>
    <property type="match status" value="1"/>
</dbReference>
<comment type="similarity">
    <text evidence="7">Belongs to the acyl carrier protein (ACP) family.</text>
</comment>
<keyword evidence="2 7" id="KW-0444">Lipid biosynthesis</keyword>
<feature type="domain" description="Carrier" evidence="8">
    <location>
        <begin position="1"/>
        <end position="74"/>
    </location>
</feature>
<dbReference type="InterPro" id="IPR009081">
    <property type="entry name" value="PP-bd_ACP"/>
</dbReference>
<dbReference type="Gene3D" id="1.10.1200.10">
    <property type="entry name" value="ACP-like"/>
    <property type="match status" value="1"/>
</dbReference>
<dbReference type="InterPro" id="IPR003231">
    <property type="entry name" value="ACP"/>
</dbReference>
<evidence type="ECO:0000256" key="5">
    <source>
        <dbReference type="ARBA" id="ARBA00023098"/>
    </source>
</evidence>
<dbReference type="Pfam" id="PF00550">
    <property type="entry name" value="PP-binding"/>
    <property type="match status" value="1"/>
</dbReference>
<evidence type="ECO:0000313" key="9">
    <source>
        <dbReference type="EMBL" id="HIS24520.1"/>
    </source>
</evidence>
<dbReference type="GO" id="GO:0005829">
    <property type="term" value="C:cytosol"/>
    <property type="evidence" value="ECO:0007669"/>
    <property type="project" value="TreeGrafter"/>
</dbReference>
<feature type="modified residue" description="O-(pantetheine 4'-phosphoryl)serine" evidence="7">
    <location>
        <position position="35"/>
    </location>
</feature>
<evidence type="ECO:0000256" key="6">
    <source>
        <dbReference type="ARBA" id="ARBA00023160"/>
    </source>
</evidence>
<keyword evidence="1 7" id="KW-0596">Phosphopantetheine</keyword>
<evidence type="ECO:0000256" key="2">
    <source>
        <dbReference type="ARBA" id="ARBA00022516"/>
    </source>
</evidence>
<dbReference type="HAMAP" id="MF_01217">
    <property type="entry name" value="Acyl_carrier"/>
    <property type="match status" value="1"/>
</dbReference>
<dbReference type="PANTHER" id="PTHR20863:SF76">
    <property type="entry name" value="CARRIER DOMAIN-CONTAINING PROTEIN"/>
    <property type="match status" value="1"/>
</dbReference>
<evidence type="ECO:0000313" key="10">
    <source>
        <dbReference type="Proteomes" id="UP000823982"/>
    </source>
</evidence>
<dbReference type="GO" id="GO:0000036">
    <property type="term" value="F:acyl carrier activity"/>
    <property type="evidence" value="ECO:0007669"/>
    <property type="project" value="UniProtKB-UniRule"/>
</dbReference>
<comment type="function">
    <text evidence="7">Carrier of the growing fatty acid chain in fatty acid biosynthesis.</text>
</comment>
<reference evidence="9" key="2">
    <citation type="journal article" date="2021" name="PeerJ">
        <title>Extensive microbial diversity within the chicken gut microbiome revealed by metagenomics and culture.</title>
        <authorList>
            <person name="Gilroy R."/>
            <person name="Ravi A."/>
            <person name="Getino M."/>
            <person name="Pursley I."/>
            <person name="Horton D.L."/>
            <person name="Alikhan N.F."/>
            <person name="Baker D."/>
            <person name="Gharbi K."/>
            <person name="Hall N."/>
            <person name="Watson M."/>
            <person name="Adriaenssens E.M."/>
            <person name="Foster-Nyarko E."/>
            <person name="Jarju S."/>
            <person name="Secka A."/>
            <person name="Antonio M."/>
            <person name="Oren A."/>
            <person name="Chaudhuri R.R."/>
            <person name="La Ragione R."/>
            <person name="Hildebrand F."/>
            <person name="Pallen M.J."/>
        </authorList>
    </citation>
    <scope>NUCLEOTIDE SEQUENCE</scope>
    <source>
        <strain evidence="9">CHK157-1446</strain>
    </source>
</reference>
<dbReference type="Proteomes" id="UP000823982">
    <property type="component" value="Unassembled WGS sequence"/>
</dbReference>
<evidence type="ECO:0000256" key="4">
    <source>
        <dbReference type="ARBA" id="ARBA00022832"/>
    </source>
</evidence>
<evidence type="ECO:0000256" key="3">
    <source>
        <dbReference type="ARBA" id="ARBA00022553"/>
    </source>
</evidence>
<dbReference type="InterPro" id="IPR036736">
    <property type="entry name" value="ACP-like_sf"/>
</dbReference>
<accession>A0A9D1ENY5</accession>
<evidence type="ECO:0000259" key="8">
    <source>
        <dbReference type="PROSITE" id="PS50075"/>
    </source>
</evidence>
<sequence length="74" mass="8384">MMYFDAIAKIIAERTGCDVEDIKPESKFSELGIDSLDTVELLMSLEDEIGIEIELDRKVETVDDLDKFIQSKQG</sequence>
<proteinExistence type="inferred from homology"/>